<dbReference type="EMBL" id="BAVZ01000003">
    <property type="protein sequence ID" value="GAF07371.1"/>
    <property type="molecule type" value="Genomic_DNA"/>
</dbReference>
<protein>
    <submittedName>
        <fullName evidence="1">Uncharacterized protein</fullName>
    </submittedName>
</protein>
<comment type="caution">
    <text evidence="1">The sequence shown here is derived from an EMBL/GenBank/DDBJ whole genome shotgun (WGS) entry which is preliminary data.</text>
</comment>
<organism evidence="1 2">
    <name type="scientific">Paenibacillus pini JCM 16418</name>
    <dbReference type="NCBI Taxonomy" id="1236976"/>
    <lineage>
        <taxon>Bacteria</taxon>
        <taxon>Bacillati</taxon>
        <taxon>Bacillota</taxon>
        <taxon>Bacilli</taxon>
        <taxon>Bacillales</taxon>
        <taxon>Paenibacillaceae</taxon>
        <taxon>Paenibacillus</taxon>
    </lineage>
</organism>
<dbReference type="Proteomes" id="UP000019364">
    <property type="component" value="Unassembled WGS sequence"/>
</dbReference>
<gene>
    <name evidence="1" type="ORF">JCM16418_1385</name>
</gene>
<reference evidence="1 2" key="1">
    <citation type="journal article" date="2014" name="Genome Announc.">
        <title>Draft Genome Sequence of Paenibacillus pini JCM 16418T, Isolated from the Rhizosphere of Pine Tree.</title>
        <authorList>
            <person name="Yuki M."/>
            <person name="Oshima K."/>
            <person name="Suda W."/>
            <person name="Oshida Y."/>
            <person name="Kitamura K."/>
            <person name="Iida Y."/>
            <person name="Hattori M."/>
            <person name="Ohkuma M."/>
        </authorList>
    </citation>
    <scope>NUCLEOTIDE SEQUENCE [LARGE SCALE GENOMIC DNA]</scope>
    <source>
        <strain evidence="1 2">JCM 16418</strain>
    </source>
</reference>
<accession>W7YRU4</accession>
<keyword evidence="2" id="KW-1185">Reference proteome</keyword>
<name>W7YRU4_9BACL</name>
<evidence type="ECO:0000313" key="1">
    <source>
        <dbReference type="EMBL" id="GAF07371.1"/>
    </source>
</evidence>
<sequence length="84" mass="9819">MDYAEMSEWDTFMEKVESVKNKLNPLPSMVVSIIYNARRSGYDGFTSYEDWPELSACESDGYIKWETGWEPFMNILAFPRQTTS</sequence>
<dbReference type="AlphaFoldDB" id="W7YRU4"/>
<evidence type="ECO:0000313" key="2">
    <source>
        <dbReference type="Proteomes" id="UP000019364"/>
    </source>
</evidence>
<proteinExistence type="predicted"/>